<dbReference type="EMBL" id="JABFHI010000003">
    <property type="protein sequence ID" value="NOG31969.1"/>
    <property type="molecule type" value="Genomic_DNA"/>
</dbReference>
<dbReference type="PANTHER" id="PTHR47328">
    <property type="match status" value="1"/>
</dbReference>
<dbReference type="InterPro" id="IPR035709">
    <property type="entry name" value="YoaB-like"/>
</dbReference>
<keyword evidence="2" id="KW-1185">Reference proteome</keyword>
<protein>
    <submittedName>
        <fullName evidence="1">RidA family protein</fullName>
    </submittedName>
</protein>
<evidence type="ECO:0000313" key="2">
    <source>
        <dbReference type="Proteomes" id="UP000588806"/>
    </source>
</evidence>
<dbReference type="AlphaFoldDB" id="A0A7Y3U0B4"/>
<reference evidence="1 2" key="2">
    <citation type="submission" date="2020-06" db="EMBL/GenBank/DDBJ databases">
        <title>Halomonas songnenensis sp. nov., a moderately halophilic bacterium isolated from saline and alkaline soils.</title>
        <authorList>
            <person name="Jiang J."/>
            <person name="Pan Y."/>
        </authorList>
    </citation>
    <scope>NUCLEOTIDE SEQUENCE [LARGE SCALE GENOMIC DNA]</scope>
    <source>
        <strain evidence="1 2">TBZ9</strain>
    </source>
</reference>
<dbReference type="SUPFAM" id="SSF55298">
    <property type="entry name" value="YjgF-like"/>
    <property type="match status" value="1"/>
</dbReference>
<comment type="caution">
    <text evidence="1">The sequence shown here is derived from an EMBL/GenBank/DDBJ whole genome shotgun (WGS) entry which is preliminary data.</text>
</comment>
<dbReference type="RefSeq" id="WP_171702423.1">
    <property type="nucleotide sequence ID" value="NZ_JABFHI010000003.1"/>
</dbReference>
<proteinExistence type="predicted"/>
<name>A0A7Y3U0B4_9GAMM</name>
<evidence type="ECO:0000313" key="1">
    <source>
        <dbReference type="EMBL" id="NOG31969.1"/>
    </source>
</evidence>
<sequence length="124" mass="13231">MSTATNAITRHDTKARMSRAVIHNGVAYLCGQVAGPEAREGDITEQTQSMLARVDALLKEIGSSREQLLSATVYLKDGNDVAAMNAVWDAWVPEGYAPARTCVCAPLPADELKVEVTITTAVNA</sequence>
<dbReference type="Pfam" id="PF01042">
    <property type="entry name" value="Ribonuc_L-PSP"/>
    <property type="match status" value="1"/>
</dbReference>
<dbReference type="InterPro" id="IPR006175">
    <property type="entry name" value="YjgF/YER057c/UK114"/>
</dbReference>
<reference evidence="1 2" key="1">
    <citation type="submission" date="2020-05" db="EMBL/GenBank/DDBJ databases">
        <authorList>
            <person name="Ruan W."/>
            <person name="Jeon C.O."/>
            <person name="Chun B.H."/>
        </authorList>
    </citation>
    <scope>NUCLEOTIDE SEQUENCE [LARGE SCALE GENOMIC DNA]</scope>
    <source>
        <strain evidence="1 2">TBZ9</strain>
    </source>
</reference>
<dbReference type="InterPro" id="IPR035959">
    <property type="entry name" value="RutC-like_sf"/>
</dbReference>
<organism evidence="1 2">
    <name type="scientific">Vreelandella azerica</name>
    <dbReference type="NCBI Taxonomy" id="2732867"/>
    <lineage>
        <taxon>Bacteria</taxon>
        <taxon>Pseudomonadati</taxon>
        <taxon>Pseudomonadota</taxon>
        <taxon>Gammaproteobacteria</taxon>
        <taxon>Oceanospirillales</taxon>
        <taxon>Halomonadaceae</taxon>
        <taxon>Vreelandella</taxon>
    </lineage>
</organism>
<dbReference type="CDD" id="cd06150">
    <property type="entry name" value="YjgF_YER057c_UK114_like_2"/>
    <property type="match status" value="1"/>
</dbReference>
<accession>A0A7Y3U0B4</accession>
<gene>
    <name evidence="1" type="ORF">HLB35_09750</name>
</gene>
<dbReference type="Gene3D" id="3.30.1330.40">
    <property type="entry name" value="RutC-like"/>
    <property type="match status" value="1"/>
</dbReference>
<dbReference type="Proteomes" id="UP000588806">
    <property type="component" value="Unassembled WGS sequence"/>
</dbReference>
<dbReference type="PANTHER" id="PTHR47328:SF1">
    <property type="entry name" value="RUTC FAMILY PROTEIN YOAB"/>
    <property type="match status" value="1"/>
</dbReference>